<feature type="region of interest" description="Disordered" evidence="1">
    <location>
        <begin position="146"/>
        <end position="170"/>
    </location>
</feature>
<dbReference type="EMBL" id="FLRD01000938">
    <property type="protein sequence ID" value="SBT55925.1"/>
    <property type="molecule type" value="Genomic_DNA"/>
</dbReference>
<dbReference type="Proteomes" id="UP000078555">
    <property type="component" value="Unassembled WGS sequence"/>
</dbReference>
<gene>
    <name evidence="2" type="ORF">POVWA1_073260</name>
</gene>
<accession>A0A1A9AIK1</accession>
<feature type="compositionally biased region" description="Polar residues" evidence="1">
    <location>
        <begin position="317"/>
        <end position="326"/>
    </location>
</feature>
<feature type="compositionally biased region" description="Polar residues" evidence="1">
    <location>
        <begin position="285"/>
        <end position="295"/>
    </location>
</feature>
<evidence type="ECO:0000313" key="2">
    <source>
        <dbReference type="EMBL" id="SBT55925.1"/>
    </source>
</evidence>
<evidence type="ECO:0000313" key="3">
    <source>
        <dbReference type="Proteomes" id="UP000078555"/>
    </source>
</evidence>
<dbReference type="AlphaFoldDB" id="A0A1A9AIK1"/>
<evidence type="ECO:0008006" key="4">
    <source>
        <dbReference type="Google" id="ProtNLM"/>
    </source>
</evidence>
<keyword evidence="3" id="KW-1185">Reference proteome</keyword>
<feature type="compositionally biased region" description="Polar residues" evidence="1">
    <location>
        <begin position="1"/>
        <end position="14"/>
    </location>
</feature>
<feature type="compositionally biased region" description="Basic and acidic residues" evidence="1">
    <location>
        <begin position="146"/>
        <end position="157"/>
    </location>
</feature>
<protein>
    <recommendedName>
        <fullName evidence="4">PIR Superfamily Protein</fullName>
    </recommendedName>
</protein>
<organism evidence="2 3">
    <name type="scientific">Plasmodium ovale wallikeri</name>
    <dbReference type="NCBI Taxonomy" id="864142"/>
    <lineage>
        <taxon>Eukaryota</taxon>
        <taxon>Sar</taxon>
        <taxon>Alveolata</taxon>
        <taxon>Apicomplexa</taxon>
        <taxon>Aconoidasida</taxon>
        <taxon>Haemosporida</taxon>
        <taxon>Plasmodiidae</taxon>
        <taxon>Plasmodium</taxon>
        <taxon>Plasmodium (Plasmodium)</taxon>
    </lineage>
</organism>
<feature type="region of interest" description="Disordered" evidence="1">
    <location>
        <begin position="1"/>
        <end position="23"/>
    </location>
</feature>
<feature type="region of interest" description="Disordered" evidence="1">
    <location>
        <begin position="277"/>
        <end position="326"/>
    </location>
</feature>
<feature type="compositionally biased region" description="Basic and acidic residues" evidence="1">
    <location>
        <begin position="303"/>
        <end position="313"/>
    </location>
</feature>
<sequence>MGVDVTFSSQSRGKTCTDEYSEIDPDDDKKLEVVNETDETDSTFLQKCSVLKQYLVSYNEKYKHCFNSEAAVYFLANREMINTALTRCTRYEKLQETLEREKGKKVVTEKELGEKHTQEEDLAVRTVSSGKEGEPTAECKEEICKTPHSREQTKEETNVIGGEEPDSRGDKVVAGFPQEPVLVYNSLSTNPDQSGHENHLSEADSEEITTSTCYTGITDTDVPGHTTYHSIDSPDDEVTGTLFTYNLKKILFHTFLYRKHPVQIIFTDVADATLEREPSREMEQTFENVPSTGESSLLPEVASQKEPKNKEGKQLSPEFSQESTSEQISLHTGLAHNGILLIPQEGPGTNPIKIKKKKKKRQKIQDELDRLMYSPSIFDEKNIYLPYTQLENSYYCNEYEY</sequence>
<evidence type="ECO:0000256" key="1">
    <source>
        <dbReference type="SAM" id="MobiDB-lite"/>
    </source>
</evidence>
<proteinExistence type="predicted"/>
<reference evidence="3" key="1">
    <citation type="submission" date="2016-05" db="EMBL/GenBank/DDBJ databases">
        <authorList>
            <person name="Naeem R."/>
        </authorList>
    </citation>
    <scope>NUCLEOTIDE SEQUENCE [LARGE SCALE GENOMIC DNA]</scope>
</reference>
<name>A0A1A9AIK1_PLAOA</name>